<keyword evidence="1" id="KW-0472">Membrane</keyword>
<protein>
    <recommendedName>
        <fullName evidence="4">Monocarboxylate transporter</fullName>
    </recommendedName>
</protein>
<feature type="transmembrane region" description="Helical" evidence="1">
    <location>
        <begin position="420"/>
        <end position="438"/>
    </location>
</feature>
<keyword evidence="1" id="KW-1133">Transmembrane helix</keyword>
<feature type="transmembrane region" description="Helical" evidence="1">
    <location>
        <begin position="558"/>
        <end position="583"/>
    </location>
</feature>
<feature type="transmembrane region" description="Helical" evidence="1">
    <location>
        <begin position="94"/>
        <end position="112"/>
    </location>
</feature>
<name>A0AAN9VFV2_9ORTH</name>
<feature type="transmembrane region" description="Helical" evidence="1">
    <location>
        <begin position="472"/>
        <end position="490"/>
    </location>
</feature>
<gene>
    <name evidence="2" type="ORF">R5R35_012073</name>
</gene>
<comment type="caution">
    <text evidence="2">The sequence shown here is derived from an EMBL/GenBank/DDBJ whole genome shotgun (WGS) entry which is preliminary data.</text>
</comment>
<keyword evidence="1" id="KW-0812">Transmembrane</keyword>
<feature type="transmembrane region" description="Helical" evidence="1">
    <location>
        <begin position="391"/>
        <end position="413"/>
    </location>
</feature>
<dbReference type="EMBL" id="JAZDUA010000724">
    <property type="protein sequence ID" value="KAK7789655.1"/>
    <property type="molecule type" value="Genomic_DNA"/>
</dbReference>
<feature type="transmembrane region" description="Helical" evidence="1">
    <location>
        <begin position="502"/>
        <end position="519"/>
    </location>
</feature>
<evidence type="ECO:0000256" key="1">
    <source>
        <dbReference type="SAM" id="Phobius"/>
    </source>
</evidence>
<accession>A0AAN9VFV2</accession>
<dbReference type="Proteomes" id="UP001378592">
    <property type="component" value="Unassembled WGS sequence"/>
</dbReference>
<feature type="transmembrane region" description="Helical" evidence="1">
    <location>
        <begin position="531"/>
        <end position="552"/>
    </location>
</feature>
<feature type="transmembrane region" description="Helical" evidence="1">
    <location>
        <begin position="352"/>
        <end position="371"/>
    </location>
</feature>
<proteinExistence type="predicted"/>
<dbReference type="Gene3D" id="1.20.1250.20">
    <property type="entry name" value="MFS general substrate transporter like domains"/>
    <property type="match status" value="2"/>
</dbReference>
<feature type="transmembrane region" description="Helical" evidence="1">
    <location>
        <begin position="67"/>
        <end position="87"/>
    </location>
</feature>
<organism evidence="2 3">
    <name type="scientific">Gryllus longicercus</name>
    <dbReference type="NCBI Taxonomy" id="2509291"/>
    <lineage>
        <taxon>Eukaryota</taxon>
        <taxon>Metazoa</taxon>
        <taxon>Ecdysozoa</taxon>
        <taxon>Arthropoda</taxon>
        <taxon>Hexapoda</taxon>
        <taxon>Insecta</taxon>
        <taxon>Pterygota</taxon>
        <taxon>Neoptera</taxon>
        <taxon>Polyneoptera</taxon>
        <taxon>Orthoptera</taxon>
        <taxon>Ensifera</taxon>
        <taxon>Gryllidea</taxon>
        <taxon>Grylloidea</taxon>
        <taxon>Gryllidae</taxon>
        <taxon>Gryllinae</taxon>
        <taxon>Gryllus</taxon>
    </lineage>
</organism>
<dbReference type="PANTHER" id="PTHR11360:SF309">
    <property type="entry name" value="MONOCARBOXYLATE TRANSPORTER 7-LIKE PROTEIN"/>
    <property type="match status" value="1"/>
</dbReference>
<feature type="transmembrane region" description="Helical" evidence="1">
    <location>
        <begin position="151"/>
        <end position="171"/>
    </location>
</feature>
<evidence type="ECO:0000313" key="2">
    <source>
        <dbReference type="EMBL" id="KAK7789655.1"/>
    </source>
</evidence>
<evidence type="ECO:0000313" key="3">
    <source>
        <dbReference type="Proteomes" id="UP001378592"/>
    </source>
</evidence>
<dbReference type="InterPro" id="IPR036259">
    <property type="entry name" value="MFS_trans_sf"/>
</dbReference>
<dbReference type="PANTHER" id="PTHR11360">
    <property type="entry name" value="MONOCARBOXYLATE TRANSPORTER"/>
    <property type="match status" value="1"/>
</dbReference>
<feature type="transmembrane region" description="Helical" evidence="1">
    <location>
        <begin position="444"/>
        <end position="465"/>
    </location>
</feature>
<dbReference type="InterPro" id="IPR011701">
    <property type="entry name" value="MFS"/>
</dbReference>
<feature type="transmembrane region" description="Helical" evidence="1">
    <location>
        <begin position="118"/>
        <end position="139"/>
    </location>
</feature>
<dbReference type="AlphaFoldDB" id="A0AAN9VFV2"/>
<dbReference type="Pfam" id="PF07690">
    <property type="entry name" value="MFS_1"/>
    <property type="match status" value="1"/>
</dbReference>
<feature type="transmembrane region" description="Helical" evidence="1">
    <location>
        <begin position="27"/>
        <end position="55"/>
    </location>
</feature>
<dbReference type="InterPro" id="IPR050327">
    <property type="entry name" value="Proton-linked_MCT"/>
</dbReference>
<dbReference type="GO" id="GO:0008028">
    <property type="term" value="F:monocarboxylic acid transmembrane transporter activity"/>
    <property type="evidence" value="ECO:0007669"/>
    <property type="project" value="TreeGrafter"/>
</dbReference>
<sequence>MGHGEDDTGKCDVDASPNPAPEGGWGWVVAFGLATVLIVTLGPMACFGLIFGSFLESLGEGASGVTLINSVYMCLHSFTGLLANYALKSYSCRQVALVGSLLFFVGNLLTAFATSVTYMIFSFAILPGVGLGLMIPASFHCFNAYFARRRVFVMGIAQTTLSGGVMLYPIVVEKLVDAYGFRGAQAIVAAVTLHATVGALTFIPVPKKTPLNINIKSGVEMLPFTNGKSDSLEKLKHMEVNNSMKMMHEMKLGSKDSLSDISHNVYTEKHLYSYSTKYNSDIEKQGSNMKIIPDSIDVVNMNPGDNEQVLPLIDGVNATNNKFTNNITNSKLECDVPVPSNAMAMRLRMPRASIISTGSLVAAGAGSMMMINSKHIQRRDSTNVRHWWTAIVNFFDLGLLKDLVYVNIALGVAFAYYSDFTFVTLFPLFMFSLNYTLSDTALCIAIGAACDLGGRIAFSLLGIVCDIKSRTVFLIGSACMVVGRTVMVYMHDYLTLNIANGIHGFFRAWIHANFSLVFAEYCPAERFPAAYGLFMAISGLIGISTGPLIGIIRDMTNSYAICIHSLNIQMLLCVVPWCVEILYRSVRSKERL</sequence>
<reference evidence="2 3" key="1">
    <citation type="submission" date="2024-03" db="EMBL/GenBank/DDBJ databases">
        <title>The genome assembly and annotation of the cricket Gryllus longicercus Weissman &amp; Gray.</title>
        <authorList>
            <person name="Szrajer S."/>
            <person name="Gray D."/>
            <person name="Ylla G."/>
        </authorList>
    </citation>
    <scope>NUCLEOTIDE SEQUENCE [LARGE SCALE GENOMIC DNA]</scope>
    <source>
        <strain evidence="2">DAG 2021-001</strain>
        <tissue evidence="2">Whole body minus gut</tissue>
    </source>
</reference>
<dbReference type="SUPFAM" id="SSF103473">
    <property type="entry name" value="MFS general substrate transporter"/>
    <property type="match status" value="1"/>
</dbReference>
<keyword evidence="3" id="KW-1185">Reference proteome</keyword>
<evidence type="ECO:0008006" key="4">
    <source>
        <dbReference type="Google" id="ProtNLM"/>
    </source>
</evidence>
<feature type="transmembrane region" description="Helical" evidence="1">
    <location>
        <begin position="183"/>
        <end position="203"/>
    </location>
</feature>